<reference evidence="9" key="2">
    <citation type="submission" date="2021-04" db="EMBL/GenBank/DDBJ databases">
        <authorList>
            <person name="Gilroy R."/>
        </authorList>
    </citation>
    <scope>NUCLEOTIDE SEQUENCE</scope>
    <source>
        <strain evidence="9">ChiHecec2B26-12326</strain>
    </source>
</reference>
<feature type="transmembrane region" description="Helical" evidence="7">
    <location>
        <begin position="143"/>
        <end position="162"/>
    </location>
</feature>
<dbReference type="GO" id="GO:0005886">
    <property type="term" value="C:plasma membrane"/>
    <property type="evidence" value="ECO:0007669"/>
    <property type="project" value="TreeGrafter"/>
</dbReference>
<evidence type="ECO:0000256" key="5">
    <source>
        <dbReference type="ARBA" id="ARBA00022989"/>
    </source>
</evidence>
<organism evidence="9 10">
    <name type="scientific">Candidatus Parabacteroides intestinigallinarum</name>
    <dbReference type="NCBI Taxonomy" id="2838722"/>
    <lineage>
        <taxon>Bacteria</taxon>
        <taxon>Pseudomonadati</taxon>
        <taxon>Bacteroidota</taxon>
        <taxon>Bacteroidia</taxon>
        <taxon>Bacteroidales</taxon>
        <taxon>Tannerellaceae</taxon>
        <taxon>Parabacteroides</taxon>
    </lineage>
</organism>
<feature type="transmembrane region" description="Helical" evidence="7">
    <location>
        <begin position="12"/>
        <end position="30"/>
    </location>
</feature>
<dbReference type="GO" id="GO:0006813">
    <property type="term" value="P:potassium ion transport"/>
    <property type="evidence" value="ECO:0007669"/>
    <property type="project" value="InterPro"/>
</dbReference>
<comment type="caution">
    <text evidence="9">The sequence shown here is derived from an EMBL/GenBank/DDBJ whole genome shotgun (WGS) entry which is preliminary data.</text>
</comment>
<evidence type="ECO:0000313" key="9">
    <source>
        <dbReference type="EMBL" id="HIX86564.1"/>
    </source>
</evidence>
<dbReference type="EMBL" id="DXEN01000061">
    <property type="protein sequence ID" value="HIX86564.1"/>
    <property type="molecule type" value="Genomic_DNA"/>
</dbReference>
<dbReference type="InterPro" id="IPR036721">
    <property type="entry name" value="RCK_C_sf"/>
</dbReference>
<dbReference type="GO" id="GO:0008324">
    <property type="term" value="F:monoatomic cation transmembrane transporter activity"/>
    <property type="evidence" value="ECO:0007669"/>
    <property type="project" value="InterPro"/>
</dbReference>
<evidence type="ECO:0000259" key="8">
    <source>
        <dbReference type="PROSITE" id="PS51202"/>
    </source>
</evidence>
<keyword evidence="6 7" id="KW-0472">Membrane</keyword>
<feature type="domain" description="RCK C-terminal" evidence="8">
    <location>
        <begin position="212"/>
        <end position="297"/>
    </location>
</feature>
<gene>
    <name evidence="9" type="ORF">H9848_08160</name>
</gene>
<dbReference type="InterPro" id="IPR051679">
    <property type="entry name" value="DASS-Related_Transporters"/>
</dbReference>
<reference evidence="9" key="1">
    <citation type="journal article" date="2021" name="PeerJ">
        <title>Extensive microbial diversity within the chicken gut microbiome revealed by metagenomics and culture.</title>
        <authorList>
            <person name="Gilroy R."/>
            <person name="Ravi A."/>
            <person name="Getino M."/>
            <person name="Pursley I."/>
            <person name="Horton D.L."/>
            <person name="Alikhan N.F."/>
            <person name="Baker D."/>
            <person name="Gharbi K."/>
            <person name="Hall N."/>
            <person name="Watson M."/>
            <person name="Adriaenssens E.M."/>
            <person name="Foster-Nyarko E."/>
            <person name="Jarju S."/>
            <person name="Secka A."/>
            <person name="Antonio M."/>
            <person name="Oren A."/>
            <person name="Chaudhuri R.R."/>
            <person name="La Ragione R."/>
            <person name="Hildebrand F."/>
            <person name="Pallen M.J."/>
        </authorList>
    </citation>
    <scope>NUCLEOTIDE SEQUENCE</scope>
    <source>
        <strain evidence="9">ChiHecec2B26-12326</strain>
    </source>
</reference>
<dbReference type="Proteomes" id="UP000823847">
    <property type="component" value="Unassembled WGS sequence"/>
</dbReference>
<dbReference type="Gene3D" id="3.30.70.1450">
    <property type="entry name" value="Regulator of K+ conductance, C-terminal domain"/>
    <property type="match status" value="2"/>
</dbReference>
<name>A0A9D1XSB1_9BACT</name>
<dbReference type="InterPro" id="IPR006037">
    <property type="entry name" value="RCK_C"/>
</dbReference>
<feature type="transmembrane region" description="Helical" evidence="7">
    <location>
        <begin position="492"/>
        <end position="519"/>
    </location>
</feature>
<dbReference type="SUPFAM" id="SSF116726">
    <property type="entry name" value="TrkA C-terminal domain-like"/>
    <property type="match status" value="2"/>
</dbReference>
<keyword evidence="4" id="KW-0677">Repeat</keyword>
<evidence type="ECO:0000256" key="7">
    <source>
        <dbReference type="SAM" id="Phobius"/>
    </source>
</evidence>
<keyword evidence="5 7" id="KW-1133">Transmembrane helix</keyword>
<evidence type="ECO:0000256" key="2">
    <source>
        <dbReference type="ARBA" id="ARBA00022448"/>
    </source>
</evidence>
<dbReference type="Pfam" id="PF02080">
    <property type="entry name" value="TrkA_C"/>
    <property type="match status" value="2"/>
</dbReference>
<dbReference type="PANTHER" id="PTHR43652">
    <property type="entry name" value="BASIC AMINO ACID ANTIPORTER YFCC-RELATED"/>
    <property type="match status" value="1"/>
</dbReference>
<dbReference type="InterPro" id="IPR004680">
    <property type="entry name" value="Cit_transptr-like_dom"/>
</dbReference>
<evidence type="ECO:0000256" key="1">
    <source>
        <dbReference type="ARBA" id="ARBA00004141"/>
    </source>
</evidence>
<feature type="transmembrane region" description="Helical" evidence="7">
    <location>
        <begin position="531"/>
        <end position="551"/>
    </location>
</feature>
<evidence type="ECO:0000256" key="3">
    <source>
        <dbReference type="ARBA" id="ARBA00022692"/>
    </source>
</evidence>
<feature type="transmembrane region" description="Helical" evidence="7">
    <location>
        <begin position="36"/>
        <end position="53"/>
    </location>
</feature>
<feature type="transmembrane region" description="Helical" evidence="7">
    <location>
        <begin position="571"/>
        <end position="593"/>
    </location>
</feature>
<evidence type="ECO:0000313" key="10">
    <source>
        <dbReference type="Proteomes" id="UP000823847"/>
    </source>
</evidence>
<feature type="transmembrane region" description="Helical" evidence="7">
    <location>
        <begin position="182"/>
        <end position="203"/>
    </location>
</feature>
<proteinExistence type="predicted"/>
<feature type="transmembrane region" description="Helical" evidence="7">
    <location>
        <begin position="65"/>
        <end position="88"/>
    </location>
</feature>
<protein>
    <submittedName>
        <fullName evidence="9">SLC13 family permease</fullName>
    </submittedName>
</protein>
<feature type="transmembrane region" description="Helical" evidence="7">
    <location>
        <begin position="108"/>
        <end position="131"/>
    </location>
</feature>
<feature type="domain" description="RCK C-terminal" evidence="8">
    <location>
        <begin position="302"/>
        <end position="388"/>
    </location>
</feature>
<dbReference type="AlphaFoldDB" id="A0A9D1XSB1"/>
<accession>A0A9D1XSB1</accession>
<evidence type="ECO:0000256" key="6">
    <source>
        <dbReference type="ARBA" id="ARBA00023136"/>
    </source>
</evidence>
<keyword evidence="3 7" id="KW-0812">Transmembrane</keyword>
<dbReference type="Pfam" id="PF03600">
    <property type="entry name" value="CitMHS"/>
    <property type="match status" value="1"/>
</dbReference>
<sequence>MEQIVFAGLSGHAWIAVLTMLAVFAILICTKLPADFVFLGALAVLLLTGTLNVEEALSGFSDSSVVTVGLMFVLVAGLSATGALHWVTRKCLGTPKTYSGALLRLMSPVAAVSAFLSNTTVVSMFLQIVMIWSKKLAIKPSKLLIPLSYASVFGGLCTMIGTPPNLVISSLFAKETGFEFGFFDVGKVGIICLAIGFVIMIVFRRLLPERNESSEQFSQSKEFTTELLVPSDCPFIGKTVKEAGLAQVDGGHIIEIMRFDREIISPVPDDEFIMGGDRLIFTGVPEKLLKLKASHGLVTASEHVYSVSEVSKDRTLVEAVIPEYSSLVGRTFMGRNFERLYNIVLVAVSREGKRIEGSPRETVIMPGDSLLIECNPDFVKQSGTLEKDLVLLNREEQEIPVSYKTVIAAVVMVAVVLLATFKVMSLVTASLIGIVVILAARCCTPAQARGSISGSTLLVFASSLGVASAVESSGLAEAIAANIQGFCGTNPYIAIITICSITCLLGEFISNTAAAAIFFPIAMQTATALGVNPAPFMISLMISTSSFATPIGSPTHLLIYGPGGYKFTDFMVLGIALDIMVVVVSAFVAPIFWPF</sequence>
<dbReference type="PANTHER" id="PTHR43652:SF2">
    <property type="entry name" value="BASIC AMINO ACID ANTIPORTER YFCC-RELATED"/>
    <property type="match status" value="1"/>
</dbReference>
<keyword evidence="2" id="KW-0813">Transport</keyword>
<feature type="transmembrane region" description="Helical" evidence="7">
    <location>
        <begin position="426"/>
        <end position="444"/>
    </location>
</feature>
<dbReference type="PROSITE" id="PS51202">
    <property type="entry name" value="RCK_C"/>
    <property type="match status" value="2"/>
</dbReference>
<evidence type="ECO:0000256" key="4">
    <source>
        <dbReference type="ARBA" id="ARBA00022737"/>
    </source>
</evidence>
<comment type="subcellular location">
    <subcellularLocation>
        <location evidence="1">Membrane</location>
        <topology evidence="1">Multi-pass membrane protein</topology>
    </subcellularLocation>
</comment>